<dbReference type="GO" id="GO:0008930">
    <property type="term" value="F:methylthioadenosine nucleosidase activity"/>
    <property type="evidence" value="ECO:0007669"/>
    <property type="project" value="TreeGrafter"/>
</dbReference>
<dbReference type="PANTHER" id="PTHR46832:SF2">
    <property type="entry name" value="FUTALOSINE HYDROLASE"/>
    <property type="match status" value="1"/>
</dbReference>
<evidence type="ECO:0000313" key="4">
    <source>
        <dbReference type="EMBL" id="KYG34354.1"/>
    </source>
</evidence>
<evidence type="ECO:0000259" key="3">
    <source>
        <dbReference type="Pfam" id="PF01048"/>
    </source>
</evidence>
<dbReference type="NCBIfam" id="TIGR03664">
    <property type="entry name" value="fut_nucase"/>
    <property type="match status" value="1"/>
</dbReference>
<dbReference type="EC" id="3.2.2.26" evidence="1 2"/>
<evidence type="ECO:0000256" key="1">
    <source>
        <dbReference type="HAMAP-Rule" id="MF_00991"/>
    </source>
</evidence>
<dbReference type="OrthoDB" id="9788270at2"/>
<dbReference type="Proteomes" id="UP000075806">
    <property type="component" value="Unassembled WGS sequence"/>
</dbReference>
<keyword evidence="1 4" id="KW-0378">Hydrolase</keyword>
<feature type="domain" description="Nucleoside phosphorylase" evidence="3">
    <location>
        <begin position="40"/>
        <end position="214"/>
    </location>
</feature>
<dbReference type="CDD" id="cd17766">
    <property type="entry name" value="futalosine_nucleosidase_MqnB"/>
    <property type="match status" value="1"/>
</dbReference>
<dbReference type="EMBL" id="LTAO01000002">
    <property type="protein sequence ID" value="KYG34354.1"/>
    <property type="molecule type" value="Genomic_DNA"/>
</dbReference>
<dbReference type="Pfam" id="PF01048">
    <property type="entry name" value="PNP_UDP_1"/>
    <property type="match status" value="1"/>
</dbReference>
<dbReference type="STRING" id="519424.AZF04_14280"/>
<dbReference type="PANTHER" id="PTHR46832">
    <property type="entry name" value="5'-METHYLTHIOADENOSINE/S-ADENOSYLHOMOCYSTEINE NUCLEOSIDASE"/>
    <property type="match status" value="1"/>
</dbReference>
<dbReference type="InterPro" id="IPR035994">
    <property type="entry name" value="Nucleoside_phosphorylase_sf"/>
</dbReference>
<keyword evidence="1" id="KW-0474">Menaquinone biosynthesis</keyword>
<comment type="similarity">
    <text evidence="1">Belongs to the PNP/UDP phosphorylase family. Futalosine hydrolase subfamily.</text>
</comment>
<dbReference type="InterPro" id="IPR019963">
    <property type="entry name" value="FL_hydrolase_MqnB"/>
</dbReference>
<accession>A0A162F2N3</accession>
<sequence>MTNEKGNHEKRVLIMVSVEAEREIIKQAIEDIPYIDIEVMGVGPANAAANTTKKLIKSKYDLVINAGIAGGFQGRADIGSIVIATEIQAADLGSESPEGFLKLEELGLGQSKIMSEVEIAKKWAAHLEKHSLPVHIGPILTLNTVTGTEATTYALKERLPEAKAEAMEGFGVATAAKLFNVPVIEIRAISNIIGPRNKDAWKIKEALNQLKNAFAVIEEVLS</sequence>
<protein>
    <recommendedName>
        <fullName evidence="1 2">Futalosine hydrolase</fullName>
        <shortName evidence="1">FL hydrolase</shortName>
        <ecNumber evidence="1 2">3.2.2.26</ecNumber>
    </recommendedName>
    <alternativeName>
        <fullName evidence="1">Futalosine nucleosidase</fullName>
    </alternativeName>
    <alternativeName>
        <fullName evidence="1">Menaquinone biosynthetic enzyme MqnB</fullName>
    </alternativeName>
</protein>
<dbReference type="GO" id="GO:0009234">
    <property type="term" value="P:menaquinone biosynthetic process"/>
    <property type="evidence" value="ECO:0007669"/>
    <property type="project" value="UniProtKB-UniRule"/>
</dbReference>
<comment type="caution">
    <text evidence="4">The sequence shown here is derived from an EMBL/GenBank/DDBJ whole genome shotgun (WGS) entry which is preliminary data.</text>
</comment>
<keyword evidence="5" id="KW-1185">Reference proteome</keyword>
<comment type="function">
    <text evidence="1">Catalyzes the hydrolysis of futalosine (FL) to dehypoxanthine futalosine (DHFL) and hypoxanthine, a step in the biosynthesis of menaquinone (MK, vitamin K2).</text>
</comment>
<dbReference type="GO" id="GO:0009116">
    <property type="term" value="P:nucleoside metabolic process"/>
    <property type="evidence" value="ECO:0007669"/>
    <property type="project" value="InterPro"/>
</dbReference>
<dbReference type="Gene3D" id="3.40.50.1580">
    <property type="entry name" value="Nucleoside phosphorylase domain"/>
    <property type="match status" value="1"/>
</dbReference>
<dbReference type="GO" id="GO:0005829">
    <property type="term" value="C:cytosol"/>
    <property type="evidence" value="ECO:0007669"/>
    <property type="project" value="TreeGrafter"/>
</dbReference>
<dbReference type="SUPFAM" id="SSF53167">
    <property type="entry name" value="Purine and uridine phosphorylases"/>
    <property type="match status" value="1"/>
</dbReference>
<name>A0A162F2N3_9BACI</name>
<evidence type="ECO:0000313" key="5">
    <source>
        <dbReference type="Proteomes" id="UP000075806"/>
    </source>
</evidence>
<dbReference type="NCBIfam" id="NF006087">
    <property type="entry name" value="PRK08236.1"/>
    <property type="match status" value="1"/>
</dbReference>
<comment type="catalytic activity">
    <reaction evidence="1">
        <text>futalosine + H2O = dehypoxanthine futalosine + hypoxanthine</text>
        <dbReference type="Rhea" id="RHEA:25904"/>
        <dbReference type="ChEBI" id="CHEBI:15377"/>
        <dbReference type="ChEBI" id="CHEBI:17368"/>
        <dbReference type="ChEBI" id="CHEBI:58863"/>
        <dbReference type="ChEBI" id="CHEBI:58864"/>
        <dbReference type="EC" id="3.2.2.26"/>
    </reaction>
</comment>
<dbReference type="UniPathway" id="UPA00079"/>
<comment type="pathway">
    <text evidence="1">Quinol/quinone metabolism; menaquinone biosynthesis.</text>
</comment>
<gene>
    <name evidence="1" type="primary">mqnB</name>
    <name evidence="4" type="ORF">AZF04_14280</name>
</gene>
<evidence type="ECO:0000256" key="2">
    <source>
        <dbReference type="NCBIfam" id="TIGR03664"/>
    </source>
</evidence>
<dbReference type="RefSeq" id="WP_061947524.1">
    <property type="nucleotide sequence ID" value="NZ_LTAO01000002.1"/>
</dbReference>
<dbReference type="AlphaFoldDB" id="A0A162F2N3"/>
<dbReference type="GO" id="GO:0019284">
    <property type="term" value="P:L-methionine salvage from S-adenosylmethionine"/>
    <property type="evidence" value="ECO:0007669"/>
    <property type="project" value="TreeGrafter"/>
</dbReference>
<reference evidence="4" key="1">
    <citation type="submission" date="2016-02" db="EMBL/GenBank/DDBJ databases">
        <title>Genome sequence of Bacillus trypoxylicola KCTC 13244(T).</title>
        <authorList>
            <person name="Jeong H."/>
            <person name="Park S.-H."/>
            <person name="Choi S.-K."/>
        </authorList>
    </citation>
    <scope>NUCLEOTIDE SEQUENCE [LARGE SCALE GENOMIC DNA]</scope>
    <source>
        <strain evidence="4">KCTC 13244</strain>
    </source>
</reference>
<dbReference type="HAMAP" id="MF_00991">
    <property type="entry name" value="MqnB"/>
    <property type="match status" value="1"/>
</dbReference>
<dbReference type="InterPro" id="IPR000845">
    <property type="entry name" value="Nucleoside_phosphorylase_d"/>
</dbReference>
<proteinExistence type="inferred from homology"/>
<organism evidence="4 5">
    <name type="scientific">Alkalihalobacillus trypoxylicola</name>
    <dbReference type="NCBI Taxonomy" id="519424"/>
    <lineage>
        <taxon>Bacteria</taxon>
        <taxon>Bacillati</taxon>
        <taxon>Bacillota</taxon>
        <taxon>Bacilli</taxon>
        <taxon>Bacillales</taxon>
        <taxon>Bacillaceae</taxon>
        <taxon>Alkalihalobacillus</taxon>
    </lineage>
</organism>
<dbReference type="GO" id="GO:0008782">
    <property type="term" value="F:adenosylhomocysteine nucleosidase activity"/>
    <property type="evidence" value="ECO:0007669"/>
    <property type="project" value="TreeGrafter"/>
</dbReference>